<reference evidence="1" key="1">
    <citation type="submission" date="2018-02" db="EMBL/GenBank/DDBJ databases">
        <title>Rhizophora mucronata_Transcriptome.</title>
        <authorList>
            <person name="Meera S.P."/>
            <person name="Sreeshan A."/>
            <person name="Augustine A."/>
        </authorList>
    </citation>
    <scope>NUCLEOTIDE SEQUENCE</scope>
    <source>
        <tissue evidence="1">Leaf</tissue>
    </source>
</reference>
<accession>A0A2P2PBC7</accession>
<sequence>MLTFISIIYILLWLG</sequence>
<name>A0A2P2PBC7_RHIMU</name>
<organism evidence="1">
    <name type="scientific">Rhizophora mucronata</name>
    <name type="common">Asiatic mangrove</name>
    <dbReference type="NCBI Taxonomy" id="61149"/>
    <lineage>
        <taxon>Eukaryota</taxon>
        <taxon>Viridiplantae</taxon>
        <taxon>Streptophyta</taxon>
        <taxon>Embryophyta</taxon>
        <taxon>Tracheophyta</taxon>
        <taxon>Spermatophyta</taxon>
        <taxon>Magnoliopsida</taxon>
        <taxon>eudicotyledons</taxon>
        <taxon>Gunneridae</taxon>
        <taxon>Pentapetalae</taxon>
        <taxon>rosids</taxon>
        <taxon>fabids</taxon>
        <taxon>Malpighiales</taxon>
        <taxon>Rhizophoraceae</taxon>
        <taxon>Rhizophora</taxon>
    </lineage>
</organism>
<proteinExistence type="predicted"/>
<protein>
    <submittedName>
        <fullName evidence="1">Uncharacterized protein</fullName>
    </submittedName>
</protein>
<dbReference type="EMBL" id="GGEC01071505">
    <property type="protein sequence ID" value="MBX51989.1"/>
    <property type="molecule type" value="Transcribed_RNA"/>
</dbReference>
<evidence type="ECO:0000313" key="1">
    <source>
        <dbReference type="EMBL" id="MBX51989.1"/>
    </source>
</evidence>